<name>A0ABU8B7F8_9BRAD</name>
<accession>A0ABU8B7F8</accession>
<feature type="transmembrane region" description="Helical" evidence="1">
    <location>
        <begin position="354"/>
        <end position="373"/>
    </location>
</feature>
<feature type="transmembrane region" description="Helical" evidence="1">
    <location>
        <begin position="424"/>
        <end position="441"/>
    </location>
</feature>
<keyword evidence="3" id="KW-1185">Reference proteome</keyword>
<proteinExistence type="predicted"/>
<feature type="transmembrane region" description="Helical" evidence="1">
    <location>
        <begin position="472"/>
        <end position="492"/>
    </location>
</feature>
<gene>
    <name evidence="2" type="ORF">V1286_001606</name>
</gene>
<dbReference type="Proteomes" id="UP001364224">
    <property type="component" value="Unassembled WGS sequence"/>
</dbReference>
<organism evidence="2 3">
    <name type="scientific">Bradyrhizobium algeriense</name>
    <dbReference type="NCBI Taxonomy" id="634784"/>
    <lineage>
        <taxon>Bacteria</taxon>
        <taxon>Pseudomonadati</taxon>
        <taxon>Pseudomonadota</taxon>
        <taxon>Alphaproteobacteria</taxon>
        <taxon>Hyphomicrobiales</taxon>
        <taxon>Nitrobacteraceae</taxon>
        <taxon>Bradyrhizobium</taxon>
    </lineage>
</organism>
<comment type="caution">
    <text evidence="2">The sequence shown here is derived from an EMBL/GenBank/DDBJ whole genome shotgun (WGS) entry which is preliminary data.</text>
</comment>
<feature type="transmembrane region" description="Helical" evidence="1">
    <location>
        <begin position="41"/>
        <end position="64"/>
    </location>
</feature>
<protein>
    <recommendedName>
        <fullName evidence="4">Glycosyltransferase RgtA/B/C/D-like domain-containing protein</fullName>
    </recommendedName>
</protein>
<feature type="transmembrane region" description="Helical" evidence="1">
    <location>
        <begin position="255"/>
        <end position="275"/>
    </location>
</feature>
<evidence type="ECO:0008006" key="4">
    <source>
        <dbReference type="Google" id="ProtNLM"/>
    </source>
</evidence>
<feature type="transmembrane region" description="Helical" evidence="1">
    <location>
        <begin position="448"/>
        <end position="466"/>
    </location>
</feature>
<evidence type="ECO:0000313" key="3">
    <source>
        <dbReference type="Proteomes" id="UP001364224"/>
    </source>
</evidence>
<dbReference type="RefSeq" id="WP_334478720.1">
    <property type="nucleotide sequence ID" value="NZ_JAZHRV010000001.1"/>
</dbReference>
<feature type="transmembrane region" description="Helical" evidence="1">
    <location>
        <begin position="220"/>
        <end position="243"/>
    </location>
</feature>
<feature type="transmembrane region" description="Helical" evidence="1">
    <location>
        <begin position="281"/>
        <end position="299"/>
    </location>
</feature>
<feature type="transmembrane region" description="Helical" evidence="1">
    <location>
        <begin position="128"/>
        <end position="146"/>
    </location>
</feature>
<feature type="transmembrane region" description="Helical" evidence="1">
    <location>
        <begin position="393"/>
        <end position="412"/>
    </location>
</feature>
<dbReference type="EMBL" id="JAZHRV010000001">
    <property type="protein sequence ID" value="MEH2554077.1"/>
    <property type="molecule type" value="Genomic_DNA"/>
</dbReference>
<feature type="transmembrane region" description="Helical" evidence="1">
    <location>
        <begin position="12"/>
        <end position="35"/>
    </location>
</feature>
<reference evidence="2 3" key="1">
    <citation type="submission" date="2024-02" db="EMBL/GenBank/DDBJ databases">
        <title>Adaptive strategies in a cosmopolitan and abundant soil bacterium.</title>
        <authorList>
            <person name="Carini P."/>
        </authorList>
    </citation>
    <scope>NUCLEOTIDE SEQUENCE [LARGE SCALE GENOMIC DNA]</scope>
    <source>
        <strain evidence="2 3">AZCC 1608</strain>
    </source>
</reference>
<feature type="transmembrane region" description="Helical" evidence="1">
    <location>
        <begin position="311"/>
        <end position="334"/>
    </location>
</feature>
<evidence type="ECO:0000313" key="2">
    <source>
        <dbReference type="EMBL" id="MEH2554077.1"/>
    </source>
</evidence>
<feature type="transmembrane region" description="Helical" evidence="1">
    <location>
        <begin position="99"/>
        <end position="116"/>
    </location>
</feature>
<keyword evidence="1" id="KW-0472">Membrane</keyword>
<keyword evidence="1" id="KW-0812">Transmembrane</keyword>
<keyword evidence="1" id="KW-1133">Transmembrane helix</keyword>
<evidence type="ECO:0000256" key="1">
    <source>
        <dbReference type="SAM" id="Phobius"/>
    </source>
</evidence>
<feature type="transmembrane region" description="Helical" evidence="1">
    <location>
        <begin position="71"/>
        <end position="93"/>
    </location>
</feature>
<sequence length="668" mass="71802">MAQLAARRPSPIYFAAIFCWTMTAVTAAMVAIVRWPMGSPHWFVFVKAALLPCAVVACATLFTVRHVERGGAYSALLISTVAVIFLPCLAWLNGLLADVVTYPLLVGLLAAGIVQTASAARAAPASRWVFAIACGCLAGFGYFLVINSRAFGSVLTPELAQTGIHQLDTIFHASIANMLVKYGVLSTGLDGLVPTKYHVLSHIWLGCVSLWLGVSTLEGYYIGGQVIAIPMLLFSLSLAIHLFRRSEEGPANGALITLGSLLLLFVADLWGWTSYLVSESYFLAMILFLLTLPLLAEIADTERRHRLSLQFAALGVAGLLILLSKISVGAVLAGGTGFLLWRRMGMTPLGLIKLAAPLLLLVILAIAIITPGARMLLEALEPLGFIREHPRGALPNIAANLALLYVAFQVWRGGTPRDQRCAEAVAMMAIASVVPVLLINVPGGSDYYFVNVGTWTAIVFVCAYGGTHFEKLFPNPGMPGFVVGALLLVALATQEKRQSAYRLGALFAEVQARARVVSGESAGAETTTRQRLIELLTPGHPARYALASDMNRTPGGQARETLLAMGITQSHRTAVFVPPDNVPFWTIAVECRQDPLFVPAILGAPMLKGLNPPALKCPKEPYYGFTDYKDAHSEPLSDQQLCARAAPWKLDTVLILTTLTTGRKIRCG</sequence>